<organism evidence="2 3">
    <name type="scientific">Motiliproteus coralliicola</name>
    <dbReference type="NCBI Taxonomy" id="2283196"/>
    <lineage>
        <taxon>Bacteria</taxon>
        <taxon>Pseudomonadati</taxon>
        <taxon>Pseudomonadota</taxon>
        <taxon>Gammaproteobacteria</taxon>
        <taxon>Oceanospirillales</taxon>
        <taxon>Oceanospirillaceae</taxon>
        <taxon>Motiliproteus</taxon>
    </lineage>
</organism>
<name>A0A369WUX5_9GAMM</name>
<dbReference type="InterPro" id="IPR029063">
    <property type="entry name" value="SAM-dependent_MTases_sf"/>
</dbReference>
<reference evidence="2 3" key="1">
    <citation type="submission" date="2018-07" db="EMBL/GenBank/DDBJ databases">
        <title>Motiliproteus coralliicola sp. nov., a bacterium isolated from Coral.</title>
        <authorList>
            <person name="Wang G."/>
        </authorList>
    </citation>
    <scope>NUCLEOTIDE SEQUENCE [LARGE SCALE GENOMIC DNA]</scope>
    <source>
        <strain evidence="2 3">C34</strain>
    </source>
</reference>
<dbReference type="Gene3D" id="3.40.50.150">
    <property type="entry name" value="Vaccinia Virus protein VP39"/>
    <property type="match status" value="1"/>
</dbReference>
<dbReference type="CDD" id="cd02440">
    <property type="entry name" value="AdoMet_MTases"/>
    <property type="match status" value="1"/>
</dbReference>
<comment type="caution">
    <text evidence="2">The sequence shown here is derived from an EMBL/GenBank/DDBJ whole genome shotgun (WGS) entry which is preliminary data.</text>
</comment>
<dbReference type="AlphaFoldDB" id="A0A369WUX5"/>
<dbReference type="PANTHER" id="PTHR43667">
    <property type="entry name" value="CYCLOPROPANE-FATTY-ACYL-PHOSPHOLIPID SYNTHASE"/>
    <property type="match status" value="1"/>
</dbReference>
<dbReference type="OrthoDB" id="9782855at2"/>
<keyword evidence="2" id="KW-0808">Transferase</keyword>
<evidence type="ECO:0000256" key="1">
    <source>
        <dbReference type="SAM" id="MobiDB-lite"/>
    </source>
</evidence>
<dbReference type="GO" id="GO:0032259">
    <property type="term" value="P:methylation"/>
    <property type="evidence" value="ECO:0007669"/>
    <property type="project" value="UniProtKB-KW"/>
</dbReference>
<sequence length="497" mass="56843">MPPASALASRKPTNTRHLRAVLAVPSVRRMSMETLRSKQSATVLLRRENSSTPQQMRNPNQRPQSTQISSLNRPAQAWVPGPQGGSTIRQDPINQNDLRRSESWIWRLLLPRLERRLQQAQISRIEILLPGGSRLHLGQLRAEQPVPLVELKHPQALVRGWFGGLMGWAEGYMAGDWSCRRLLRLTDWAMANEQALEQAFGGTGLAAALHRLVHRLRPNSLRGSRRNIASHYDLGNEFYRRWLDPSMTYSAALFDQPGLSLEQAQHAKNAKVIEWLEPGPGDRVLEIGCGWGGLAQQLSDNAIDGINYLGVTLSEEQLAWCRQRPIAHQQNVAFELCDYRHLQQRYDRIVSIEMLEAVGEANWPTYFNQLKQRLSDDGCAVIQVITIADQRFASYRRGADFIQRYIFPGGMLPSPCVFAQQVERAGLQIDRQLSFGPDYGSTLNIWADHFERAWPELQRLGFDQRFYRMWRYYLAYCESGFKSGSIDVQLYRLRHAN</sequence>
<keyword evidence="3" id="KW-1185">Reference proteome</keyword>
<dbReference type="InterPro" id="IPR050723">
    <property type="entry name" value="CFA/CMAS"/>
</dbReference>
<feature type="region of interest" description="Disordered" evidence="1">
    <location>
        <begin position="48"/>
        <end position="92"/>
    </location>
</feature>
<dbReference type="Proteomes" id="UP000253769">
    <property type="component" value="Unassembled WGS sequence"/>
</dbReference>
<dbReference type="EMBL" id="QQOH01000001">
    <property type="protein sequence ID" value="RDE24869.1"/>
    <property type="molecule type" value="Genomic_DNA"/>
</dbReference>
<gene>
    <name evidence="2" type="ORF">DV711_04615</name>
</gene>
<accession>A0A369WUX5</accession>
<feature type="compositionally biased region" description="Low complexity" evidence="1">
    <location>
        <begin position="53"/>
        <end position="64"/>
    </location>
</feature>
<evidence type="ECO:0000313" key="2">
    <source>
        <dbReference type="EMBL" id="RDE24869.1"/>
    </source>
</evidence>
<protein>
    <submittedName>
        <fullName evidence="2">Class I SAM-dependent methyltransferase</fullName>
    </submittedName>
</protein>
<evidence type="ECO:0000313" key="3">
    <source>
        <dbReference type="Proteomes" id="UP000253769"/>
    </source>
</evidence>
<proteinExistence type="predicted"/>
<keyword evidence="2" id="KW-0489">Methyltransferase</keyword>
<dbReference type="Pfam" id="PF02353">
    <property type="entry name" value="CMAS"/>
    <property type="match status" value="1"/>
</dbReference>
<dbReference type="SUPFAM" id="SSF53335">
    <property type="entry name" value="S-adenosyl-L-methionine-dependent methyltransferases"/>
    <property type="match status" value="1"/>
</dbReference>
<dbReference type="PANTHER" id="PTHR43667:SF2">
    <property type="entry name" value="FATTY ACID C-METHYL TRANSFERASE"/>
    <property type="match status" value="1"/>
</dbReference>
<dbReference type="GO" id="GO:0008168">
    <property type="term" value="F:methyltransferase activity"/>
    <property type="evidence" value="ECO:0007669"/>
    <property type="project" value="UniProtKB-KW"/>
</dbReference>